<dbReference type="InterPro" id="IPR036116">
    <property type="entry name" value="FN3_sf"/>
</dbReference>
<dbReference type="Gene3D" id="2.60.40.10">
    <property type="entry name" value="Immunoglobulins"/>
    <property type="match status" value="4"/>
</dbReference>
<evidence type="ECO:0000256" key="1">
    <source>
        <dbReference type="ARBA" id="ARBA00022737"/>
    </source>
</evidence>
<protein>
    <submittedName>
        <fullName evidence="3">Projectin/twitchin and related proteins</fullName>
    </submittedName>
</protein>
<feature type="domain" description="Fibronectin type-III" evidence="2">
    <location>
        <begin position="1536"/>
        <end position="1641"/>
    </location>
</feature>
<sequence length="4132" mass="441891">MGKMTMPLSFKSTGAAEMRDAIDSITAPGSVNVSVSECGNHGKAWRVTFAAIRDEDQDAIIVQHSRLTGQSASISVYPTISVFTRAKRKDITGTFRISVSGETTEPIGFTATHMKVVQELQKLPVVNSVMVIGDKVSQDLGVYALELTADATGGSKVLTNIRLDGTPIDPTLFMAIGEILVIGTSPANSIRSMSPHDVTLAYPFPGASGLLNYKVSAGSITKQTTFLPGFVGISHLMQVIAVAKASNVFQLPVDHQFTVNSVFYIGDTKFTATAVSGAIVTTDISYTGESVAAASPKVYIFDNKIKTTEDLRNLVRPGDDLWLPSLSAKMNNFKVYEVNAKYLQVIGSFTESIARTRVYHVGNGLIWNLVFRSYDGNLETLDAIPESDWRGTDARIGTRGSKAAIPNVINIGNPASTQTIRLNVHDISIATTYTMSFAGETILDAGTLSARSIPWATSNDDMKQALESLDSVDGVSVMSVLHGGTVVHTVSFWGTYPMKKLPLLVVTPASANLKAYVHSKSAVSVTKQDNLILECKQAYSFRVFALNSKGISDAMPALNVQTSTSTVVPSPPRGVALGEFHGSTWLSLNYLAPLIPGDAKVTMYRIEWDSKPEFDSSSPDYGVAIIQEKNEVQQVTSSYRSSVGIGGVFTLSLGGQRTSALPFDCSVEDMADALAGLTGTSNAASNLVEVTRVRAAWGFAWKITFLYNCGDLALLVADSAQLTGDFPQLRVTELVQGFKDLAIGDFTHEVQEVASEGVSPISGSFSLNFNGQMSASIDVGASALTMQAALQATSAMYSIKVTKTVRDAAVNTAVWSVTFAYLRGEKMIGAGNIFMMTVAESHLTGTGAFVYVANKVTGSDSFRFALTDLRPGVRYFAHVMAYNADGFGSATSPLATAITCSQPRPPLSVIASVLNESTLTVSWGANTAESTLCKVDRYKVDWYRAEGIQEQQMITTSAAKGLPEIQRLVSFVESRTIAGYFKLAFGGEVTQNIRWNADGNGFNSVKESLERLTTVGIVDVSRTESTRAVGGLLVTVTSTTVTVHATSRSTLFASKLAQGDAIWIAGNKRTITSAVGFADTTLVIDTALEVTVPVPVFESAHGFEWKITFLAGHIGPQELIQVFPSDNWTGNNPGIIVDSIQKGLQPISGTFKIAFTSGEESDSTPPLPHNISDIDLQTALENLVTIEAVNVTRFLNGNGYNWIVTFLSEVKNELSLLSVDGTALQGPGARVVSARILSGTQPRLYCEQDGIAGSAAEVRAPGLSYVIRRLQTGIKYAIRVRAHNCEGYGSAASIDSGFETPRSRPDAPQNTRLMILSSKYLKLQWKAPSSDGGAIVLGYRLQWDTASTFSNVYTPNYDYQTVVLVNSSDTGPFFFNIFTPVLATYYVRILAFNDQGDGPHAIFAPNNARPVDRNPGQPEDAKATVLSSYAILVEWNASSIDKYDYGGNGGLPITQYMIEWDLSSTFNSPAAFDLVDGAKRSFIIGGDDAITGVRSDLLVAGSNYSIRVTAFNAKGSSAPRLTLPPSVVVADQAPSAPQNLTLSVVSATAVRAAWTSPVFYGGSSPKSYELEWGEKANFAEGYTSSTTIPIVREMQTVLLQSQVVHEEQFIDATVEVVNEQQQVRSSYSGKDEIQLIKTTSDPVRDEVQKVVTSATDIDEIQELHVDDDDIDEIQAIRTSVAEASEVQEVKIGVERVNEVQRIQLFFTGGVGNVAAIGGSFYLKFDTTVCTYCDVTQRHRADTMDLIISSLQEVNDLTAATVVKTQLQALDNIDAVDVSRTSLYSGAGISGDDLTYIYLITFTGNMVGGNVPLIDFGGSLTYNGYAITPVFAEETKGNEPKYDLTANSVFSLTYTCESYSNPTAASTFSAECTPSVKLCDYCVTSFDGVKFTVSADVSGAITRGTKLMAGVCSFEVDAKVVTSGITTIDIAYDDPGALCTKFTGRSFALYKTPQIKVLRIPVKTSSTMAVGASEVQSALNVPGLLNAMTVGRNLLVTSTFVGAIYSVIFTTRTGKIPLLECDETEITPTQPNTAVECSVTRSSVGSMLSGTFKLGLISQADTDPADVNAPYSPTAFTSAIPWDATEIEMKSALEAVDTQIGKLLFGNVDVKRTLYHSTIAKWSGGFTWQITFTSRGWDIPTIVVDQSGLTTSRSNIPAAQIIVGDGTHSLSSPSVLCRDGNQVGGNLIFTFGSALAQTCTIGMDTSLNSLDTSVTDAKLQDFFRNSLNVPSVSITRSAASQARGFSWTITFIDDSTPGDLPVLEFTAALTSNTGSNNRRASIIEIRKGNELGGAFQLQFNGEVTGPIPAGADESAVQAQLNSLRTIKPSSVIVTRTLSSPQVKGYTWLITFHSSVWADPTMDHSAGIIGNWKGPATAWDDVWESGYSKAWGRHVGHTFLVTCDKSSLVTSTNDNSHACITDVVTVGIGPIGGTFAVTFDSSQSPHLAVRSVEISDPIAHNAFASKEESGNTGTSVEELLEKMANIGDVQVSRGVVDRSTGGYQWTVTFLRDTSDISHPCEELEILPDGSKKCNSPGNVPLMTTIDAHLKGSINTHATVMTIQDGAILRGDFTDLKVLGDAGVDERYTVSIGCTNSIASSLPCSVTSFAIVSGGSTLRASIEANDRFIVDGITSCIFTVVGVDSAVTPPTKIDVKPLDCAALNTDNTASPLGMSILIPWNGDSSLVKRVLEAASTIVGRKVSVSKTVLGKYGEMSWLVRFISNPSYTPLGAGNIPTISATFQAETTVSSSPISVIELMPGSNGLSGSFFLDFFSSLGRREVMFDEDAIRLERKINEMDTIGRVSVERFEYPSAATGCLDSQCSGGWEDQPVTNPGTRGGYRWRIRFLRVAGEYEGVAFPPGSGNLNEFSATFLASLHGNNCFVSVYTETAGSAPILGTFKLTTPQAQTPSLLYSSTAEAMKQGIEGMGLFGEVDVTYGYLSTQKIPGVTAQLARDSLTATISGMDDIRQIVAPTDIIRFGSTNDVLLGSNGDTPFASSRGTSLVTVNALSPVVVAVEVSSTQNLYPGMQLRIDGLSYIVQRSGHEIQAISVAIPKNANPNTKFYALKLSRAGVVYGPTVCFSLSASDADLQSSLLQLVREIDRHTPSSAIIVSRSTPVITATTTEYVYTVYFFGDAVAGNVATLQTTSGTCTGITGASASVSVITHGGNLPHQRLSLATNLGQVFDTSGYYTMSLDSAGTECIRWGATERELKDALENTLNTGKVIVTRRGGGKSTTEIQRLRMTANLEVTESRGLFQLQLTLDGKTSSTDCIDYGISAMDLQIELNKLSNLNIIVDHINVTREGDGSSVWGYGFEYFIHFRGPKSGGYSPVIGDVPLLKIANVGQNMCSSIGAGVHPILTIETVREGTPAYTYDIYFLDYTKSASVPTIGLNHEGQGSACLTGWYHSGGSVRRASIISIERGGSSEVQVLIISSEIAASRFLLDFAGQTTTCFHFDASALEIENALNALTTVEAGGVSVSRDIDFSLVPKGYVYRITFVGDLVSGNAPLLIVKEATNACLNAQATTKAAIKLDTEGGQNSGAFALTTYYDGEAPQVPHVAYSISQQFSVLSEQFEVQQLVIFNAANDIGASATYKLTFREQTTTVIPWDASDIAVEIALTVAGVDRGDITVTRRPDSADGFVYTIYFSGLSVTGDLSALVPVSLNNFNTGQVLVSTIRDGRDTAATFTSDTIPLAQVNAPNLASRCLAGGMNLDVYKVNGFIWTIKFKSSLGNISKLGIQSSALSADMLTVTDDFVPGSASNSCIISNLLAGVNYFFHVAATTDIGTGPYSPTRSIAPSDAASAVQNIEAGYAMFEREVQEIRLAASHVSEVQEITSVAASIAEVQTLQTYVSPSLCPIGPCITGSFAFRIPTVQTVTIFAQGPITSGTFALFFVREVEDPLNLGSFKSVGAKTSAISWHADASTIENALITVTNGALTTNDIVVTRDGDASKAFNYGYSYQITFVGSNVAGETWQMECLDASFVTIGSVPFSCEVAMKHDIAMGTDTAVQQVIVKAKKTLVAGSYSLQFNHLGAIKTSSCIPFDASARTMDNILEAMSNIDHVYVTREMDSTIAPNGFVYKIFFHGNGVYGDQLLVLDYFKNLQTGTRFLDFSIYFNPKTQLNCCVELSIWF</sequence>
<evidence type="ECO:0000313" key="3">
    <source>
        <dbReference type="EMBL" id="CEG47440.1"/>
    </source>
</evidence>
<dbReference type="EMBL" id="CCYD01002577">
    <property type="protein sequence ID" value="CEG47440.1"/>
    <property type="molecule type" value="Genomic_DNA"/>
</dbReference>
<dbReference type="InterPro" id="IPR013783">
    <property type="entry name" value="Ig-like_fold"/>
</dbReference>
<keyword evidence="4" id="KW-1185">Reference proteome</keyword>
<evidence type="ECO:0000313" key="4">
    <source>
        <dbReference type="Proteomes" id="UP000054928"/>
    </source>
</evidence>
<dbReference type="InterPro" id="IPR050964">
    <property type="entry name" value="Striated_Muscle_Regulatory"/>
</dbReference>
<accession>A0A0P1AY88</accession>
<dbReference type="GeneID" id="36399370"/>
<feature type="domain" description="Fibronectin type-III" evidence="2">
    <location>
        <begin position="1417"/>
        <end position="1531"/>
    </location>
</feature>
<dbReference type="Proteomes" id="UP000054928">
    <property type="component" value="Unassembled WGS sequence"/>
</dbReference>
<keyword evidence="1" id="KW-0677">Repeat</keyword>
<reference evidence="4" key="1">
    <citation type="submission" date="2014-09" db="EMBL/GenBank/DDBJ databases">
        <authorList>
            <person name="Sharma Rahul"/>
            <person name="Thines Marco"/>
        </authorList>
    </citation>
    <scope>NUCLEOTIDE SEQUENCE [LARGE SCALE GENOMIC DNA]</scope>
</reference>
<feature type="domain" description="Fibronectin type-III" evidence="2">
    <location>
        <begin position="1307"/>
        <end position="1411"/>
    </location>
</feature>
<dbReference type="CDD" id="cd00063">
    <property type="entry name" value="FN3"/>
    <property type="match status" value="4"/>
</dbReference>
<dbReference type="SMART" id="SM00060">
    <property type="entry name" value="FN3"/>
    <property type="match status" value="6"/>
</dbReference>
<name>A0A0P1AY88_PLAHL</name>
<dbReference type="PANTHER" id="PTHR13817:SF166">
    <property type="entry name" value="NEURONAL IGCAM-RELATED"/>
    <property type="match status" value="1"/>
</dbReference>
<dbReference type="STRING" id="4781.A0A0P1AY88"/>
<organism evidence="3 4">
    <name type="scientific">Plasmopara halstedii</name>
    <name type="common">Downy mildew of sunflower</name>
    <dbReference type="NCBI Taxonomy" id="4781"/>
    <lineage>
        <taxon>Eukaryota</taxon>
        <taxon>Sar</taxon>
        <taxon>Stramenopiles</taxon>
        <taxon>Oomycota</taxon>
        <taxon>Peronosporomycetes</taxon>
        <taxon>Peronosporales</taxon>
        <taxon>Peronosporaceae</taxon>
        <taxon>Plasmopara</taxon>
    </lineage>
</organism>
<proteinExistence type="predicted"/>
<dbReference type="OMA" id="WTITFID"/>
<dbReference type="PROSITE" id="PS50853">
    <property type="entry name" value="FN3"/>
    <property type="match status" value="3"/>
</dbReference>
<dbReference type="InterPro" id="IPR003961">
    <property type="entry name" value="FN3_dom"/>
</dbReference>
<evidence type="ECO:0000259" key="2">
    <source>
        <dbReference type="PROSITE" id="PS50853"/>
    </source>
</evidence>
<dbReference type="OrthoDB" id="114660at2759"/>
<dbReference type="RefSeq" id="XP_024583809.1">
    <property type="nucleotide sequence ID" value="XM_024718407.1"/>
</dbReference>
<dbReference type="PANTHER" id="PTHR13817">
    <property type="entry name" value="TITIN"/>
    <property type="match status" value="1"/>
</dbReference>
<dbReference type="SUPFAM" id="SSF49265">
    <property type="entry name" value="Fibronectin type III"/>
    <property type="match status" value="5"/>
</dbReference>